<evidence type="ECO:0008006" key="4">
    <source>
        <dbReference type="Google" id="ProtNLM"/>
    </source>
</evidence>
<accession>A0A1F5G4V6</accession>
<evidence type="ECO:0000313" key="3">
    <source>
        <dbReference type="Proteomes" id="UP000179102"/>
    </source>
</evidence>
<dbReference type="PANTHER" id="PTHR30615">
    <property type="entry name" value="UNCHARACTERIZED PROTEIN YJBQ-RELATED"/>
    <property type="match status" value="1"/>
</dbReference>
<protein>
    <recommendedName>
        <fullName evidence="4">Secondary thiamine-phosphate synthase enzyme</fullName>
    </recommendedName>
</protein>
<proteinExistence type="inferred from homology"/>
<dbReference type="InterPro" id="IPR035917">
    <property type="entry name" value="YjbQ-like_sf"/>
</dbReference>
<evidence type="ECO:0000313" key="2">
    <source>
        <dbReference type="EMBL" id="OGD86930.1"/>
    </source>
</evidence>
<dbReference type="Gene3D" id="2.60.120.460">
    <property type="entry name" value="YjbQ-like"/>
    <property type="match status" value="1"/>
</dbReference>
<name>A0A1F5G4V6_9BACT</name>
<dbReference type="AlphaFoldDB" id="A0A1F5G4V6"/>
<dbReference type="PANTHER" id="PTHR30615:SF8">
    <property type="entry name" value="UPF0047 PROTEIN C4A8.02C"/>
    <property type="match status" value="1"/>
</dbReference>
<comment type="similarity">
    <text evidence="1">Belongs to the UPF0047 family.</text>
</comment>
<dbReference type="NCBIfam" id="TIGR00149">
    <property type="entry name" value="TIGR00149_YjbQ"/>
    <property type="match status" value="1"/>
</dbReference>
<dbReference type="InterPro" id="IPR001602">
    <property type="entry name" value="UPF0047_YjbQ-like"/>
</dbReference>
<dbReference type="EMBL" id="MFAZ01000026">
    <property type="protein sequence ID" value="OGD86930.1"/>
    <property type="molecule type" value="Genomic_DNA"/>
</dbReference>
<dbReference type="PIRSF" id="PIRSF004681">
    <property type="entry name" value="UCP004681"/>
    <property type="match status" value="1"/>
</dbReference>
<reference evidence="2 3" key="1">
    <citation type="journal article" date="2016" name="Nat. Commun.">
        <title>Thousands of microbial genomes shed light on interconnected biogeochemical processes in an aquifer system.</title>
        <authorList>
            <person name="Anantharaman K."/>
            <person name="Brown C.T."/>
            <person name="Hug L.A."/>
            <person name="Sharon I."/>
            <person name="Castelle C.J."/>
            <person name="Probst A.J."/>
            <person name="Thomas B.C."/>
            <person name="Singh A."/>
            <person name="Wilkins M.J."/>
            <person name="Karaoz U."/>
            <person name="Brodie E.L."/>
            <person name="Williams K.H."/>
            <person name="Hubbard S.S."/>
            <person name="Banfield J.F."/>
        </authorList>
    </citation>
    <scope>NUCLEOTIDE SEQUENCE [LARGE SCALE GENOMIC DNA]</scope>
</reference>
<sequence>MEEIIIKTNKPKEIVDITDKISALVRRQKEKEGFCHLFLSHTTAALTTSYLDPKLELELIDAFEIKIPRLTTIRNQFTHNHHVAHLPSHVTAAYFGPSLSVPYKNGKLLLGNYQRIILIELNGPKKRQVIVGF</sequence>
<dbReference type="Proteomes" id="UP000179102">
    <property type="component" value="Unassembled WGS sequence"/>
</dbReference>
<dbReference type="STRING" id="1797711.A2870_00395"/>
<evidence type="ECO:0000256" key="1">
    <source>
        <dbReference type="ARBA" id="ARBA00005534"/>
    </source>
</evidence>
<dbReference type="SUPFAM" id="SSF111038">
    <property type="entry name" value="YjbQ-like"/>
    <property type="match status" value="1"/>
</dbReference>
<organism evidence="2 3">
    <name type="scientific">Candidatus Curtissbacteria bacterium RIFCSPHIGHO2_01_FULL_41_11</name>
    <dbReference type="NCBI Taxonomy" id="1797711"/>
    <lineage>
        <taxon>Bacteria</taxon>
        <taxon>Candidatus Curtissiibacteriota</taxon>
    </lineage>
</organism>
<comment type="caution">
    <text evidence="2">The sequence shown here is derived from an EMBL/GenBank/DDBJ whole genome shotgun (WGS) entry which is preliminary data.</text>
</comment>
<gene>
    <name evidence="2" type="ORF">A2870_00395</name>
</gene>
<dbReference type="Pfam" id="PF01894">
    <property type="entry name" value="YjbQ"/>
    <property type="match status" value="1"/>
</dbReference>